<dbReference type="RefSeq" id="WP_344796176.1">
    <property type="nucleotide sequence ID" value="NZ_BAABAU010000002.1"/>
</dbReference>
<keyword evidence="3" id="KW-1185">Reference proteome</keyword>
<sequence length="256" mass="28538">MLPSQAVADIRAHGIDDAPAYRGEPGTIPEGAQPTRLPYKQFLHYFGGYGSRNARRNDDMTFQRAHTFEWRIPADAPVSYITWERGGVVMGWLWWNDTLDAAWHIPNVTEPGSRIEDGITLQFNHPWAWRMADLHEDGVSASRAIQELMNVGPNDDGSIVPPQQPLIAQNLRHLQEVTGSAAYEEAQKRYMHDWRAETSAREAAERIYYAARPDEAEAPPTAPPTPPLASAPAVAQKAPSAKRQAPRWPLGRGSES</sequence>
<evidence type="ECO:0000256" key="1">
    <source>
        <dbReference type="SAM" id="MobiDB-lite"/>
    </source>
</evidence>
<feature type="region of interest" description="Disordered" evidence="1">
    <location>
        <begin position="208"/>
        <end position="256"/>
    </location>
</feature>
<organism evidence="2 3">
    <name type="scientific">Frondihabitans peucedani</name>
    <dbReference type="NCBI Taxonomy" id="598626"/>
    <lineage>
        <taxon>Bacteria</taxon>
        <taxon>Bacillati</taxon>
        <taxon>Actinomycetota</taxon>
        <taxon>Actinomycetes</taxon>
        <taxon>Micrococcales</taxon>
        <taxon>Microbacteriaceae</taxon>
        <taxon>Frondihabitans</taxon>
    </lineage>
</organism>
<reference evidence="3" key="1">
    <citation type="journal article" date="2019" name="Int. J. Syst. Evol. Microbiol.">
        <title>The Global Catalogue of Microorganisms (GCM) 10K type strain sequencing project: providing services to taxonomists for standard genome sequencing and annotation.</title>
        <authorList>
            <consortium name="The Broad Institute Genomics Platform"/>
            <consortium name="The Broad Institute Genome Sequencing Center for Infectious Disease"/>
            <person name="Wu L."/>
            <person name="Ma J."/>
        </authorList>
    </citation>
    <scope>NUCLEOTIDE SEQUENCE [LARGE SCALE GENOMIC DNA]</scope>
    <source>
        <strain evidence="3">JCM 17442</strain>
    </source>
</reference>
<comment type="caution">
    <text evidence="2">The sequence shown here is derived from an EMBL/GenBank/DDBJ whole genome shotgun (WGS) entry which is preliminary data.</text>
</comment>
<protein>
    <submittedName>
        <fullName evidence="2">Uncharacterized protein</fullName>
    </submittedName>
</protein>
<feature type="compositionally biased region" description="Pro residues" evidence="1">
    <location>
        <begin position="220"/>
        <end position="229"/>
    </location>
</feature>
<dbReference type="EMBL" id="BAABAU010000002">
    <property type="protein sequence ID" value="GAA4266624.1"/>
    <property type="molecule type" value="Genomic_DNA"/>
</dbReference>
<evidence type="ECO:0000313" key="2">
    <source>
        <dbReference type="EMBL" id="GAA4266624.1"/>
    </source>
</evidence>
<gene>
    <name evidence="2" type="ORF">GCM10022256_22360</name>
</gene>
<accession>A0ABP8E3P5</accession>
<dbReference type="Proteomes" id="UP001501594">
    <property type="component" value="Unassembled WGS sequence"/>
</dbReference>
<evidence type="ECO:0000313" key="3">
    <source>
        <dbReference type="Proteomes" id="UP001501594"/>
    </source>
</evidence>
<proteinExistence type="predicted"/>
<name>A0ABP8E3P5_9MICO</name>